<dbReference type="InterPro" id="IPR015631">
    <property type="entry name" value="CD2/SLAM_rcpt"/>
</dbReference>
<evidence type="ECO:0000256" key="3">
    <source>
        <dbReference type="ARBA" id="ARBA00023136"/>
    </source>
</evidence>
<dbReference type="STRING" id="409849.ENSPMGP00000013070"/>
<dbReference type="GO" id="GO:0016020">
    <property type="term" value="C:membrane"/>
    <property type="evidence" value="ECO:0007669"/>
    <property type="project" value="UniProtKB-SubCell"/>
</dbReference>
<evidence type="ECO:0000256" key="2">
    <source>
        <dbReference type="ARBA" id="ARBA00022729"/>
    </source>
</evidence>
<dbReference type="SUPFAM" id="SSF48726">
    <property type="entry name" value="Immunoglobulin"/>
    <property type="match status" value="2"/>
</dbReference>
<dbReference type="PANTHER" id="PTHR12080:SF59">
    <property type="entry name" value="HEPATIC AND GLIAL CELL ADHESION MOLECULE"/>
    <property type="match status" value="1"/>
</dbReference>
<evidence type="ECO:0000256" key="4">
    <source>
        <dbReference type="ARBA" id="ARBA00023180"/>
    </source>
</evidence>
<protein>
    <recommendedName>
        <fullName evidence="7">Ig-like domain-containing protein</fullName>
    </recommendedName>
</protein>
<dbReference type="Proteomes" id="UP000261520">
    <property type="component" value="Unplaced"/>
</dbReference>
<keyword evidence="4" id="KW-0325">Glycoprotein</keyword>
<sequence>MAYLIILVILPAFLDISAAKRETCELQAAIGIRITICPFVYEKLTNTEKLVWLHNGTVIYQQDKGKVSVGKPEDITSSGSLVLTNPKFTSAGKYQAEVYNMTGAQMKSWSSFLCVMEKVPKPTVSYSCDKKSVIFSCNTGKAQDVRYSWTMDEKMLTGETRSTLTISLSKLKSVNSFTCTVFNQVSNEISDNVNPVCTSKSPSTQNLMCFQQKTVMAVLAGAAGIVIILVIVIIAYIFSLVCSQKSLKIKQPSQ</sequence>
<accession>A0A3B4A8M3</accession>
<keyword evidence="5" id="KW-0812">Transmembrane</keyword>
<keyword evidence="2 6" id="KW-0732">Signal</keyword>
<feature type="domain" description="Ig-like" evidence="7">
    <location>
        <begin position="86"/>
        <end position="190"/>
    </location>
</feature>
<evidence type="ECO:0000256" key="6">
    <source>
        <dbReference type="SAM" id="SignalP"/>
    </source>
</evidence>
<dbReference type="GO" id="GO:0005911">
    <property type="term" value="C:cell-cell junction"/>
    <property type="evidence" value="ECO:0007669"/>
    <property type="project" value="TreeGrafter"/>
</dbReference>
<dbReference type="AlphaFoldDB" id="A0A3B4A8M3"/>
<evidence type="ECO:0000256" key="5">
    <source>
        <dbReference type="SAM" id="Phobius"/>
    </source>
</evidence>
<feature type="chain" id="PRO_5017362901" description="Ig-like domain-containing protein" evidence="6">
    <location>
        <begin position="20"/>
        <end position="254"/>
    </location>
</feature>
<organism evidence="8 9">
    <name type="scientific">Periophthalmus magnuspinnatus</name>
    <dbReference type="NCBI Taxonomy" id="409849"/>
    <lineage>
        <taxon>Eukaryota</taxon>
        <taxon>Metazoa</taxon>
        <taxon>Chordata</taxon>
        <taxon>Craniata</taxon>
        <taxon>Vertebrata</taxon>
        <taxon>Euteleostomi</taxon>
        <taxon>Actinopterygii</taxon>
        <taxon>Neopterygii</taxon>
        <taxon>Teleostei</taxon>
        <taxon>Neoteleostei</taxon>
        <taxon>Acanthomorphata</taxon>
        <taxon>Gobiaria</taxon>
        <taxon>Gobiiformes</taxon>
        <taxon>Gobioidei</taxon>
        <taxon>Gobiidae</taxon>
        <taxon>Oxudercinae</taxon>
        <taxon>Periophthalmus</taxon>
    </lineage>
</organism>
<evidence type="ECO:0000259" key="7">
    <source>
        <dbReference type="PROSITE" id="PS50835"/>
    </source>
</evidence>
<dbReference type="InterPro" id="IPR007110">
    <property type="entry name" value="Ig-like_dom"/>
</dbReference>
<comment type="subcellular location">
    <subcellularLocation>
        <location evidence="1">Membrane</location>
    </subcellularLocation>
</comment>
<dbReference type="PANTHER" id="PTHR12080">
    <property type="entry name" value="SIGNALING LYMPHOCYTIC ACTIVATION MOLECULE"/>
    <property type="match status" value="1"/>
</dbReference>
<keyword evidence="5" id="KW-1133">Transmembrane helix</keyword>
<evidence type="ECO:0000313" key="9">
    <source>
        <dbReference type="Proteomes" id="UP000261520"/>
    </source>
</evidence>
<keyword evidence="9" id="KW-1185">Reference proteome</keyword>
<dbReference type="InterPro" id="IPR036179">
    <property type="entry name" value="Ig-like_dom_sf"/>
</dbReference>
<dbReference type="Gene3D" id="2.60.40.10">
    <property type="entry name" value="Immunoglobulins"/>
    <property type="match status" value="2"/>
</dbReference>
<evidence type="ECO:0000256" key="1">
    <source>
        <dbReference type="ARBA" id="ARBA00004370"/>
    </source>
</evidence>
<feature type="signal peptide" evidence="6">
    <location>
        <begin position="1"/>
        <end position="19"/>
    </location>
</feature>
<reference evidence="8" key="2">
    <citation type="submission" date="2025-09" db="UniProtKB">
        <authorList>
            <consortium name="Ensembl"/>
        </authorList>
    </citation>
    <scope>IDENTIFICATION</scope>
</reference>
<dbReference type="Ensembl" id="ENSPMGT00000013948.1">
    <property type="protein sequence ID" value="ENSPMGP00000013070.1"/>
    <property type="gene ID" value="ENSPMGG00000010773.1"/>
</dbReference>
<name>A0A3B4A8M3_9GOBI</name>
<keyword evidence="3 5" id="KW-0472">Membrane</keyword>
<proteinExistence type="predicted"/>
<feature type="transmembrane region" description="Helical" evidence="5">
    <location>
        <begin position="215"/>
        <end position="241"/>
    </location>
</feature>
<dbReference type="InterPro" id="IPR013783">
    <property type="entry name" value="Ig-like_fold"/>
</dbReference>
<dbReference type="PROSITE" id="PS50835">
    <property type="entry name" value="IG_LIKE"/>
    <property type="match status" value="1"/>
</dbReference>
<reference evidence="8" key="1">
    <citation type="submission" date="2025-08" db="UniProtKB">
        <authorList>
            <consortium name="Ensembl"/>
        </authorList>
    </citation>
    <scope>IDENTIFICATION</scope>
</reference>
<evidence type="ECO:0000313" key="8">
    <source>
        <dbReference type="Ensembl" id="ENSPMGP00000013070.1"/>
    </source>
</evidence>